<name>A0A080Z026_PHYNI</name>
<gene>
    <name evidence="2" type="ORF">F444_21767</name>
</gene>
<protein>
    <submittedName>
        <fullName evidence="2">Uncharacterized protein</fullName>
    </submittedName>
</protein>
<dbReference type="AlphaFoldDB" id="A0A080Z026"/>
<evidence type="ECO:0000256" key="1">
    <source>
        <dbReference type="SAM" id="SignalP"/>
    </source>
</evidence>
<reference evidence="2 3" key="1">
    <citation type="submission" date="2013-11" db="EMBL/GenBank/DDBJ databases">
        <title>The Genome Sequence of Phytophthora parasitica P1976.</title>
        <authorList>
            <consortium name="The Broad Institute Genomics Platform"/>
            <person name="Russ C."/>
            <person name="Tyler B."/>
            <person name="Panabieres F."/>
            <person name="Shan W."/>
            <person name="Tripathy S."/>
            <person name="Grunwald N."/>
            <person name="Machado M."/>
            <person name="Johnson C.S."/>
            <person name="Walker B."/>
            <person name="Young S."/>
            <person name="Zeng Q."/>
            <person name="Gargeya S."/>
            <person name="Fitzgerald M."/>
            <person name="Haas B."/>
            <person name="Abouelleil A."/>
            <person name="Allen A.W."/>
            <person name="Alvarado L."/>
            <person name="Arachchi H.M."/>
            <person name="Berlin A.M."/>
            <person name="Chapman S.B."/>
            <person name="Gainer-Dewar J."/>
            <person name="Goldberg J."/>
            <person name="Griggs A."/>
            <person name="Gujja S."/>
            <person name="Hansen M."/>
            <person name="Howarth C."/>
            <person name="Imamovic A."/>
            <person name="Ireland A."/>
            <person name="Larimer J."/>
            <person name="McCowan C."/>
            <person name="Murphy C."/>
            <person name="Pearson M."/>
            <person name="Poon T.W."/>
            <person name="Priest M."/>
            <person name="Roberts A."/>
            <person name="Saif S."/>
            <person name="Shea T."/>
            <person name="Sisk P."/>
            <person name="Sykes S."/>
            <person name="Wortman J."/>
            <person name="Nusbaum C."/>
            <person name="Birren B."/>
        </authorList>
    </citation>
    <scope>NUCLEOTIDE SEQUENCE [LARGE SCALE GENOMIC DNA]</scope>
    <source>
        <strain evidence="2 3">P1976</strain>
    </source>
</reference>
<dbReference type="Proteomes" id="UP000028582">
    <property type="component" value="Unassembled WGS sequence"/>
</dbReference>
<organism evidence="2 3">
    <name type="scientific">Phytophthora nicotianae P1976</name>
    <dbReference type="NCBI Taxonomy" id="1317066"/>
    <lineage>
        <taxon>Eukaryota</taxon>
        <taxon>Sar</taxon>
        <taxon>Stramenopiles</taxon>
        <taxon>Oomycota</taxon>
        <taxon>Peronosporomycetes</taxon>
        <taxon>Peronosporales</taxon>
        <taxon>Peronosporaceae</taxon>
        <taxon>Phytophthora</taxon>
    </lineage>
</organism>
<evidence type="ECO:0000313" key="2">
    <source>
        <dbReference type="EMBL" id="ETO59987.1"/>
    </source>
</evidence>
<comment type="caution">
    <text evidence="2">The sequence shown here is derived from an EMBL/GenBank/DDBJ whole genome shotgun (WGS) entry which is preliminary data.</text>
</comment>
<evidence type="ECO:0000313" key="3">
    <source>
        <dbReference type="Proteomes" id="UP000028582"/>
    </source>
</evidence>
<sequence length="100" mass="11286">MIRAMWSDCRSSTLCLQLLTVLSDSDLQPFVAAAQENYLDQETYAASSAGLWLMSECLIQNLLVLPVSTRDDHCLPVQHVCIHLTTREITLPETMNDNFQ</sequence>
<feature type="signal peptide" evidence="1">
    <location>
        <begin position="1"/>
        <end position="23"/>
    </location>
</feature>
<accession>A0A080Z026</accession>
<dbReference type="EMBL" id="ANJA01004017">
    <property type="protein sequence ID" value="ETO59987.1"/>
    <property type="molecule type" value="Genomic_DNA"/>
</dbReference>
<feature type="chain" id="PRO_5001752781" evidence="1">
    <location>
        <begin position="24"/>
        <end position="100"/>
    </location>
</feature>
<keyword evidence="1" id="KW-0732">Signal</keyword>
<proteinExistence type="predicted"/>